<evidence type="ECO:0000313" key="2">
    <source>
        <dbReference type="Proteomes" id="UP000601027"/>
    </source>
</evidence>
<keyword evidence="2" id="KW-1185">Reference proteome</keyword>
<proteinExistence type="predicted"/>
<evidence type="ECO:0008006" key="3">
    <source>
        <dbReference type="Google" id="ProtNLM"/>
    </source>
</evidence>
<organism evidence="1 2">
    <name type="scientific">Micromonospora parastrephiae</name>
    <dbReference type="NCBI Taxonomy" id="2806101"/>
    <lineage>
        <taxon>Bacteria</taxon>
        <taxon>Bacillati</taxon>
        <taxon>Actinomycetota</taxon>
        <taxon>Actinomycetes</taxon>
        <taxon>Micromonosporales</taxon>
        <taxon>Micromonosporaceae</taxon>
        <taxon>Micromonospora</taxon>
    </lineage>
</organism>
<accession>A0ABS1XVT3</accession>
<protein>
    <recommendedName>
        <fullName evidence="3">DUF3987 domain-containing protein</fullName>
    </recommendedName>
</protein>
<name>A0ABS1XVT3_9ACTN</name>
<sequence>MTDVAAWDDVAVAVPGTVPVASLPGRAEDVAEGWSVPPDTELWSARSSLARVHQFARSRRAAPWATLGVVLARVVAATPPFVVLPALVGGHGSLNLYVAIVGPSGAGKGAAERTAADAVEVGALTSASVGSGEGIAHLYAKRTRQGVERHTDAVLLSVPEIDTLSALGGRQGATLLPELRRAWSGEALGFSYADPDKRLPIPGHSYRLALVVGVQPARAGGLLDDADGGTPQRLLWLPATDPQAPDVAPDEPAGLLWQRPLWPLAEFGTSRVVLPVCQNARTAIDAARLARLRGQPSDLDGHALLAQLKTAAALALLDGHAEVTEEDWQLAGVVAVVSTRTRDQVAAGLERVERERNRRRGEAEGDRAAVAAERVAEDAVKRCCSNILRKLDGDEWKAGSPLRRSIAARIRQHFDEAIQRLLDTGQIEAEDIDGGGVRYRRLSGAR</sequence>
<evidence type="ECO:0000313" key="1">
    <source>
        <dbReference type="EMBL" id="MBM0233369.1"/>
    </source>
</evidence>
<comment type="caution">
    <text evidence="1">The sequence shown here is derived from an EMBL/GenBank/DDBJ whole genome shotgun (WGS) entry which is preliminary data.</text>
</comment>
<dbReference type="RefSeq" id="WP_203176298.1">
    <property type="nucleotide sequence ID" value="NZ_JAEVHM010000076.1"/>
</dbReference>
<dbReference type="EMBL" id="JAEVHM010000076">
    <property type="protein sequence ID" value="MBM0233369.1"/>
    <property type="molecule type" value="Genomic_DNA"/>
</dbReference>
<dbReference type="Proteomes" id="UP000601027">
    <property type="component" value="Unassembled WGS sequence"/>
</dbReference>
<gene>
    <name evidence="1" type="ORF">JNW91_16805</name>
</gene>
<reference evidence="1 2" key="1">
    <citation type="submission" date="2021-01" db="EMBL/GenBank/DDBJ databases">
        <title>Draft genome sequence of Micromonospora sp. strain STR1_7.</title>
        <authorList>
            <person name="Karlyshev A."/>
            <person name="Jawad R."/>
        </authorList>
    </citation>
    <scope>NUCLEOTIDE SEQUENCE [LARGE SCALE GENOMIC DNA]</scope>
    <source>
        <strain evidence="1 2">STR1-7</strain>
    </source>
</reference>